<sequence>MVHFPAEIIQQIVEYIQRSEETRFHPYKTCKILPYVAVSRQWQVAVERLLWQEIQIYNKPSFADLKNWTSGDPHRRARVGYIRHLTCLPPDLGWYDWNEKDREDDHIKRADLYAAWYDEQYHKYLRDLFEVLDGWKDRKESMELTLRLSGDDQIEHEPHTGDDDESNHEFWKDMVFEQFWRKGFMNYPPRLTERLVRDLPILPYITSFRVHDADVSDHRPSAFCLLLTRFPNLRKVYGGEYGYILNGALPALVGQRQDLTNHLSLVPESVEKFKYEIDSVREMAYNPATDAANYLNSNGLDELSIGFRSLSTRLRKLKLEHVRISSALFWPGVGEEDYDTASLYWPKLEELVIWKVPPYTADGKWILDNDHDKWHHMSLASIEADPNQPWDYDTGEYGYRGVMRRHAADEMYASMGLAARRMPRLRRLEFSFRAEIPECGATERLEFERNLDTGKSRFKVATGCWYLIGEKVILAWELQGKLASRNVAPECRGNFTQEDNRDLSLASAHRQRKKKPSCHDGACSVEFERWP</sequence>
<keyword evidence="2" id="KW-1185">Reference proteome</keyword>
<organism evidence="1 2">
    <name type="scientific">Aspergillus keveii</name>
    <dbReference type="NCBI Taxonomy" id="714993"/>
    <lineage>
        <taxon>Eukaryota</taxon>
        <taxon>Fungi</taxon>
        <taxon>Dikarya</taxon>
        <taxon>Ascomycota</taxon>
        <taxon>Pezizomycotina</taxon>
        <taxon>Eurotiomycetes</taxon>
        <taxon>Eurotiomycetidae</taxon>
        <taxon>Eurotiales</taxon>
        <taxon>Aspergillaceae</taxon>
        <taxon>Aspergillus</taxon>
        <taxon>Aspergillus subgen. Nidulantes</taxon>
    </lineage>
</organism>
<comment type="caution">
    <text evidence="1">The sequence shown here is derived from an EMBL/GenBank/DDBJ whole genome shotgun (WGS) entry which is preliminary data.</text>
</comment>
<reference evidence="1 2" key="1">
    <citation type="submission" date="2024-07" db="EMBL/GenBank/DDBJ databases">
        <title>Section-level genome sequencing and comparative genomics of Aspergillus sections Usti and Cavernicolus.</title>
        <authorList>
            <consortium name="Lawrence Berkeley National Laboratory"/>
            <person name="Nybo J.L."/>
            <person name="Vesth T.C."/>
            <person name="Theobald S."/>
            <person name="Frisvad J.C."/>
            <person name="Larsen T.O."/>
            <person name="Kjaerboelling I."/>
            <person name="Rothschild-Mancinelli K."/>
            <person name="Lyhne E.K."/>
            <person name="Kogle M.E."/>
            <person name="Barry K."/>
            <person name="Clum A."/>
            <person name="Na H."/>
            <person name="Ledsgaard L."/>
            <person name="Lin J."/>
            <person name="Lipzen A."/>
            <person name="Kuo A."/>
            <person name="Riley R."/>
            <person name="Mondo S."/>
            <person name="Labutti K."/>
            <person name="Haridas S."/>
            <person name="Pangalinan J."/>
            <person name="Salamov A.A."/>
            <person name="Simmons B.A."/>
            <person name="Magnuson J.K."/>
            <person name="Chen J."/>
            <person name="Drula E."/>
            <person name="Henrissat B."/>
            <person name="Wiebenga A."/>
            <person name="Lubbers R.J."/>
            <person name="Gomes A.C."/>
            <person name="Makela M.R."/>
            <person name="Stajich J."/>
            <person name="Grigoriev I.V."/>
            <person name="Mortensen U.H."/>
            <person name="De Vries R.P."/>
            <person name="Baker S.E."/>
            <person name="Andersen M.R."/>
        </authorList>
    </citation>
    <scope>NUCLEOTIDE SEQUENCE [LARGE SCALE GENOMIC DNA]</scope>
    <source>
        <strain evidence="1 2">CBS 209.92</strain>
    </source>
</reference>
<name>A0ABR4FPV4_9EURO</name>
<dbReference type="Proteomes" id="UP001610563">
    <property type="component" value="Unassembled WGS sequence"/>
</dbReference>
<accession>A0ABR4FPV4</accession>
<gene>
    <name evidence="1" type="ORF">BJX66DRAFT_343236</name>
</gene>
<protein>
    <recommendedName>
        <fullName evidence="3">F-box domain-containing protein</fullName>
    </recommendedName>
</protein>
<dbReference type="EMBL" id="JBFTWV010000149">
    <property type="protein sequence ID" value="KAL2785280.1"/>
    <property type="molecule type" value="Genomic_DNA"/>
</dbReference>
<proteinExistence type="predicted"/>
<evidence type="ECO:0008006" key="3">
    <source>
        <dbReference type="Google" id="ProtNLM"/>
    </source>
</evidence>
<evidence type="ECO:0000313" key="2">
    <source>
        <dbReference type="Proteomes" id="UP001610563"/>
    </source>
</evidence>
<evidence type="ECO:0000313" key="1">
    <source>
        <dbReference type="EMBL" id="KAL2785280.1"/>
    </source>
</evidence>